<keyword evidence="3" id="KW-1185">Reference proteome</keyword>
<protein>
    <recommendedName>
        <fullName evidence="1">Transposase InsH N-terminal domain-containing protein</fullName>
    </recommendedName>
</protein>
<proteinExistence type="predicted"/>
<name>A0A2I7SFC3_9FLAO</name>
<dbReference type="KEGG" id="taj:C1A40_03465"/>
<dbReference type="InterPro" id="IPR008490">
    <property type="entry name" value="Transposase_InsH_N"/>
</dbReference>
<feature type="domain" description="Transposase InsH N-terminal" evidence="1">
    <location>
        <begin position="21"/>
        <end position="111"/>
    </location>
</feature>
<gene>
    <name evidence="2" type="ORF">C1A40_03465</name>
</gene>
<dbReference type="Proteomes" id="UP000236592">
    <property type="component" value="Chromosome"/>
</dbReference>
<evidence type="ECO:0000313" key="2">
    <source>
        <dbReference type="EMBL" id="AUS04587.1"/>
    </source>
</evidence>
<organism evidence="2 3">
    <name type="scientific">Pseudotamlana carrageenivorans</name>
    <dbReference type="NCBI Taxonomy" id="2069432"/>
    <lineage>
        <taxon>Bacteria</taxon>
        <taxon>Pseudomonadati</taxon>
        <taxon>Bacteroidota</taxon>
        <taxon>Flavobacteriia</taxon>
        <taxon>Flavobacteriales</taxon>
        <taxon>Flavobacteriaceae</taxon>
        <taxon>Pseudotamlana</taxon>
    </lineage>
</organism>
<dbReference type="Pfam" id="PF05598">
    <property type="entry name" value="DUF772"/>
    <property type="match status" value="1"/>
</dbReference>
<dbReference type="PANTHER" id="PTHR33408">
    <property type="entry name" value="TRANSPOSASE"/>
    <property type="match status" value="1"/>
</dbReference>
<dbReference type="EMBL" id="CP025938">
    <property type="protein sequence ID" value="AUS04587.1"/>
    <property type="molecule type" value="Genomic_DNA"/>
</dbReference>
<dbReference type="PANTHER" id="PTHR33408:SF2">
    <property type="entry name" value="TRANSPOSASE DDE DOMAIN-CONTAINING PROTEIN"/>
    <property type="match status" value="1"/>
</dbReference>
<accession>A0A2I7SFC3</accession>
<dbReference type="OrthoDB" id="1121830at2"/>
<evidence type="ECO:0000259" key="1">
    <source>
        <dbReference type="Pfam" id="PF05598"/>
    </source>
</evidence>
<dbReference type="AlphaFoldDB" id="A0A2I7SFC3"/>
<sequence>MKGNIVWKTNSQTQLSLLPPSYDDFVPEHHPVRIVNSILNQIDIRSIENTYKGGGTSSYHPRDLLEILIYAYLRNLYSSRKIEQALGENVHFMWLSGCIQPDHNTISNFRSGKLKGNFKKDI</sequence>
<dbReference type="RefSeq" id="WP_102994690.1">
    <property type="nucleotide sequence ID" value="NZ_CP025938.1"/>
</dbReference>
<reference evidence="3" key="1">
    <citation type="submission" date="2018-01" db="EMBL/GenBank/DDBJ databases">
        <title>Complete genome of Tamlana sp. UJ94.</title>
        <authorList>
            <person name="Jung J."/>
            <person name="Chung D."/>
            <person name="Bae S.S."/>
            <person name="Baek K."/>
        </authorList>
    </citation>
    <scope>NUCLEOTIDE SEQUENCE [LARGE SCALE GENOMIC DNA]</scope>
    <source>
        <strain evidence="3">UJ94</strain>
    </source>
</reference>
<evidence type="ECO:0000313" key="3">
    <source>
        <dbReference type="Proteomes" id="UP000236592"/>
    </source>
</evidence>